<accession>A0A840AVS9</accession>
<evidence type="ECO:0000256" key="6">
    <source>
        <dbReference type="ARBA" id="ARBA00023136"/>
    </source>
</evidence>
<feature type="transmembrane region" description="Helical" evidence="8">
    <location>
        <begin position="44"/>
        <end position="62"/>
    </location>
</feature>
<sequence length="797" mass="87616">MIRRMVPGETSRVLVLLLVSVTCFTALGLHLHFNVTMQVSDRVLYYGLLIGLFYCCTAYQLSRFGSARRAARHRLFSDAEVEYLFAPDAPTVAILIPSYREERRVIVMTMLSAALARYANRRIVLLVDDPPSDRESIATSLGAVAEVREMIAKPIAAFRTEQDAWRLRSEMGAISLPDEARRLALNYRRAADWLEERARFFEADATPEFAHVDRFFVERILRDLRRRYEHEATKIAARALTVDDLDREYAKLATLFCDDISSFQRKTFANLSHAPNKAMNLNAYIGLMGASHVVRTTAGRRVIEQAPEGADGLFIPGSDYVLTLDADSVIRGDYILQLAHVLETEDRLGVAQTPYLAFPDSKETVERIAGATTDIQYLVHQGATFYNASYWVGANALIRFAALEDIRREQVENGKSCAVFIQDDTVIEDTGSTVDLLHAGWSVHNFFAPLAYSATPGDFGALAIQRKRWSNGGLIIFPMLLKQYLGSRGRLRRLPELTLRSHYLLSPLIGNAAVFTLMVWASRDGRALIWTPFVMLPYFLLYGTDLKRLGYRIRDLFAVCALNLMLLPVSFAGIAASIRQIVTGRKGSFSRTPKVANRTFVPPYAFLFNSFMLALMTVYVVQGLLSREYLGTIIPAANVTLYFYGLHRFIGFRNGVSDLALGMRTRLADAMARLREASFAPFAARPGRLVGAGLLAAIFVATPLQFGASSPSKNADATGALHQGGFAVAEPIGAARASLAAATPVQASMIGAFMTSIAGKPAVLASGAADASGTDMPASGDLERVSGMALTTSGDTR</sequence>
<evidence type="ECO:0000256" key="8">
    <source>
        <dbReference type="SAM" id="Phobius"/>
    </source>
</evidence>
<feature type="domain" description="Glycosyltransferase 2-like" evidence="9">
    <location>
        <begin position="320"/>
        <end position="539"/>
    </location>
</feature>
<keyword evidence="5 8" id="KW-1133">Transmembrane helix</keyword>
<dbReference type="SUPFAM" id="SSF53448">
    <property type="entry name" value="Nucleotide-diphospho-sugar transferases"/>
    <property type="match status" value="1"/>
</dbReference>
<proteinExistence type="predicted"/>
<dbReference type="Gene3D" id="3.90.550.10">
    <property type="entry name" value="Spore Coat Polysaccharide Biosynthesis Protein SpsA, Chain A"/>
    <property type="match status" value="2"/>
</dbReference>
<feature type="transmembrane region" description="Helical" evidence="8">
    <location>
        <begin position="527"/>
        <end position="544"/>
    </location>
</feature>
<dbReference type="GO" id="GO:0005886">
    <property type="term" value="C:plasma membrane"/>
    <property type="evidence" value="ECO:0007669"/>
    <property type="project" value="TreeGrafter"/>
</dbReference>
<evidence type="ECO:0000256" key="1">
    <source>
        <dbReference type="ARBA" id="ARBA00004141"/>
    </source>
</evidence>
<evidence type="ECO:0000256" key="7">
    <source>
        <dbReference type="SAM" id="MobiDB-lite"/>
    </source>
</evidence>
<dbReference type="Pfam" id="PF13632">
    <property type="entry name" value="Glyco_trans_2_3"/>
    <property type="match status" value="1"/>
</dbReference>
<gene>
    <name evidence="10" type="ORF">GGR25_004406</name>
</gene>
<organism evidence="10 11">
    <name type="scientific">Kaistia hirudinis</name>
    <dbReference type="NCBI Taxonomy" id="1293440"/>
    <lineage>
        <taxon>Bacteria</taxon>
        <taxon>Pseudomonadati</taxon>
        <taxon>Pseudomonadota</taxon>
        <taxon>Alphaproteobacteria</taxon>
        <taxon>Hyphomicrobiales</taxon>
        <taxon>Kaistiaceae</taxon>
        <taxon>Kaistia</taxon>
    </lineage>
</organism>
<dbReference type="RefSeq" id="WP_183400997.1">
    <property type="nucleotide sequence ID" value="NZ_JACIDS010000006.1"/>
</dbReference>
<protein>
    <submittedName>
        <fullName evidence="10">Cellulose synthase/poly-beta-1,6-N-acetylglucosamine synthase-like glycosyltransferase</fullName>
    </submittedName>
</protein>
<evidence type="ECO:0000313" key="10">
    <source>
        <dbReference type="EMBL" id="MBB3933333.1"/>
    </source>
</evidence>
<evidence type="ECO:0000256" key="4">
    <source>
        <dbReference type="ARBA" id="ARBA00022692"/>
    </source>
</evidence>
<dbReference type="InterPro" id="IPR029044">
    <property type="entry name" value="Nucleotide-diphossugar_trans"/>
</dbReference>
<keyword evidence="6 8" id="KW-0472">Membrane</keyword>
<dbReference type="EMBL" id="JACIDS010000006">
    <property type="protein sequence ID" value="MBB3933333.1"/>
    <property type="molecule type" value="Genomic_DNA"/>
</dbReference>
<evidence type="ECO:0000259" key="9">
    <source>
        <dbReference type="Pfam" id="PF13632"/>
    </source>
</evidence>
<evidence type="ECO:0000256" key="3">
    <source>
        <dbReference type="ARBA" id="ARBA00022679"/>
    </source>
</evidence>
<dbReference type="AlphaFoldDB" id="A0A840AVS9"/>
<evidence type="ECO:0000256" key="2">
    <source>
        <dbReference type="ARBA" id="ARBA00022676"/>
    </source>
</evidence>
<keyword evidence="4 8" id="KW-0812">Transmembrane</keyword>
<reference evidence="10 11" key="1">
    <citation type="submission" date="2020-08" db="EMBL/GenBank/DDBJ databases">
        <title>Genomic Encyclopedia of Type Strains, Phase IV (KMG-IV): sequencing the most valuable type-strain genomes for metagenomic binning, comparative biology and taxonomic classification.</title>
        <authorList>
            <person name="Goeker M."/>
        </authorList>
    </citation>
    <scope>NUCLEOTIDE SEQUENCE [LARGE SCALE GENOMIC DNA]</scope>
    <source>
        <strain evidence="10 11">DSM 25966</strain>
    </source>
</reference>
<dbReference type="GO" id="GO:0016758">
    <property type="term" value="F:hexosyltransferase activity"/>
    <property type="evidence" value="ECO:0007669"/>
    <property type="project" value="TreeGrafter"/>
</dbReference>
<dbReference type="InterPro" id="IPR050321">
    <property type="entry name" value="Glycosyltr_2/OpgH_subfam"/>
</dbReference>
<keyword evidence="11" id="KW-1185">Reference proteome</keyword>
<comment type="subcellular location">
    <subcellularLocation>
        <location evidence="1">Membrane</location>
        <topology evidence="1">Multi-pass membrane protein</topology>
    </subcellularLocation>
</comment>
<feature type="region of interest" description="Disordered" evidence="7">
    <location>
        <begin position="774"/>
        <end position="797"/>
    </location>
</feature>
<evidence type="ECO:0000313" key="11">
    <source>
        <dbReference type="Proteomes" id="UP000553963"/>
    </source>
</evidence>
<comment type="caution">
    <text evidence="10">The sequence shown here is derived from an EMBL/GenBank/DDBJ whole genome shotgun (WGS) entry which is preliminary data.</text>
</comment>
<keyword evidence="2" id="KW-0328">Glycosyltransferase</keyword>
<feature type="transmembrane region" description="Helical" evidence="8">
    <location>
        <begin position="601"/>
        <end position="621"/>
    </location>
</feature>
<keyword evidence="3 10" id="KW-0808">Transferase</keyword>
<dbReference type="Proteomes" id="UP000553963">
    <property type="component" value="Unassembled WGS sequence"/>
</dbReference>
<dbReference type="PANTHER" id="PTHR43867:SF2">
    <property type="entry name" value="CELLULOSE SYNTHASE CATALYTIC SUBUNIT A [UDP-FORMING]"/>
    <property type="match status" value="1"/>
</dbReference>
<feature type="transmembrane region" description="Helical" evidence="8">
    <location>
        <begin position="502"/>
        <end position="521"/>
    </location>
</feature>
<dbReference type="PANTHER" id="PTHR43867">
    <property type="entry name" value="CELLULOSE SYNTHASE CATALYTIC SUBUNIT A [UDP-FORMING]"/>
    <property type="match status" value="1"/>
</dbReference>
<evidence type="ECO:0000256" key="5">
    <source>
        <dbReference type="ARBA" id="ARBA00022989"/>
    </source>
</evidence>
<feature type="transmembrane region" description="Helical" evidence="8">
    <location>
        <begin position="556"/>
        <end position="581"/>
    </location>
</feature>
<dbReference type="InterPro" id="IPR001173">
    <property type="entry name" value="Glyco_trans_2-like"/>
</dbReference>
<name>A0A840AVS9_9HYPH</name>